<dbReference type="PANTHER" id="PTHR33033">
    <property type="entry name" value="POLYNUCLEOTIDYL TRANSFERASE, RIBONUCLEASE H-LIKE SUPERFAMILY PROTEIN-RELATED"/>
    <property type="match status" value="1"/>
</dbReference>
<keyword evidence="1" id="KW-1133">Transmembrane helix</keyword>
<evidence type="ECO:0000313" key="3">
    <source>
        <dbReference type="EMBL" id="KAK9020092.1"/>
    </source>
</evidence>
<dbReference type="CDD" id="cd06222">
    <property type="entry name" value="RNase_H_like"/>
    <property type="match status" value="1"/>
</dbReference>
<keyword evidence="4" id="KW-1185">Reference proteome</keyword>
<feature type="transmembrane region" description="Helical" evidence="1">
    <location>
        <begin position="12"/>
        <end position="29"/>
    </location>
</feature>
<dbReference type="EMBL" id="JBBPBN010000017">
    <property type="protein sequence ID" value="KAK9020092.1"/>
    <property type="molecule type" value="Genomic_DNA"/>
</dbReference>
<evidence type="ECO:0000256" key="1">
    <source>
        <dbReference type="SAM" id="Phobius"/>
    </source>
</evidence>
<dbReference type="InterPro" id="IPR044730">
    <property type="entry name" value="RNase_H-like_dom_plant"/>
</dbReference>
<keyword evidence="1" id="KW-0812">Transmembrane</keyword>
<dbReference type="Pfam" id="PF13456">
    <property type="entry name" value="RVT_3"/>
    <property type="match status" value="1"/>
</dbReference>
<gene>
    <name evidence="3" type="ORF">V6N11_054586</name>
</gene>
<reference evidence="3 4" key="1">
    <citation type="journal article" date="2024" name="G3 (Bethesda)">
        <title>Genome assembly of Hibiscus sabdariffa L. provides insights into metabolisms of medicinal natural products.</title>
        <authorList>
            <person name="Kim T."/>
        </authorList>
    </citation>
    <scope>NUCLEOTIDE SEQUENCE [LARGE SCALE GENOMIC DNA]</scope>
    <source>
        <strain evidence="3">TK-2024</strain>
        <tissue evidence="3">Old leaves</tissue>
    </source>
</reference>
<protein>
    <recommendedName>
        <fullName evidence="2">RNase H type-1 domain-containing protein</fullName>
    </recommendedName>
</protein>
<comment type="caution">
    <text evidence="3">The sequence shown here is derived from an EMBL/GenBank/DDBJ whole genome shotgun (WGS) entry which is preliminary data.</text>
</comment>
<dbReference type="PANTHER" id="PTHR33033:SF118">
    <property type="entry name" value="OS02G0175302 PROTEIN"/>
    <property type="match status" value="1"/>
</dbReference>
<sequence>MMQYKVFSDRLVLEGYLGIILGVILVEFSRPISISDPASAKLLAIREALSIFANSKWSKEYHLIMESDVNNVVYWIRRPHCSPVPFKVLVQCCFDEGKEISWEINLIDRDQNVAANKLAKSGINRRATLLNVWN</sequence>
<organism evidence="3 4">
    <name type="scientific">Hibiscus sabdariffa</name>
    <name type="common">roselle</name>
    <dbReference type="NCBI Taxonomy" id="183260"/>
    <lineage>
        <taxon>Eukaryota</taxon>
        <taxon>Viridiplantae</taxon>
        <taxon>Streptophyta</taxon>
        <taxon>Embryophyta</taxon>
        <taxon>Tracheophyta</taxon>
        <taxon>Spermatophyta</taxon>
        <taxon>Magnoliopsida</taxon>
        <taxon>eudicotyledons</taxon>
        <taxon>Gunneridae</taxon>
        <taxon>Pentapetalae</taxon>
        <taxon>rosids</taxon>
        <taxon>malvids</taxon>
        <taxon>Malvales</taxon>
        <taxon>Malvaceae</taxon>
        <taxon>Malvoideae</taxon>
        <taxon>Hibiscus</taxon>
    </lineage>
</organism>
<feature type="domain" description="RNase H type-1" evidence="2">
    <location>
        <begin position="23"/>
        <end position="121"/>
    </location>
</feature>
<accession>A0ABR2S578</accession>
<keyword evidence="1" id="KW-0472">Membrane</keyword>
<dbReference type="SUPFAM" id="SSF53098">
    <property type="entry name" value="Ribonuclease H-like"/>
    <property type="match status" value="1"/>
</dbReference>
<dbReference type="InterPro" id="IPR002156">
    <property type="entry name" value="RNaseH_domain"/>
</dbReference>
<proteinExistence type="predicted"/>
<name>A0ABR2S578_9ROSI</name>
<dbReference type="Gene3D" id="3.30.420.10">
    <property type="entry name" value="Ribonuclease H-like superfamily/Ribonuclease H"/>
    <property type="match status" value="1"/>
</dbReference>
<evidence type="ECO:0000259" key="2">
    <source>
        <dbReference type="Pfam" id="PF13456"/>
    </source>
</evidence>
<evidence type="ECO:0000313" key="4">
    <source>
        <dbReference type="Proteomes" id="UP001396334"/>
    </source>
</evidence>
<dbReference type="InterPro" id="IPR012337">
    <property type="entry name" value="RNaseH-like_sf"/>
</dbReference>
<dbReference type="InterPro" id="IPR036397">
    <property type="entry name" value="RNaseH_sf"/>
</dbReference>
<dbReference type="Proteomes" id="UP001396334">
    <property type="component" value="Unassembled WGS sequence"/>
</dbReference>